<dbReference type="AlphaFoldDB" id="A0A067M4I2"/>
<dbReference type="Pfam" id="PF13768">
    <property type="entry name" value="VWA_3"/>
    <property type="match status" value="1"/>
</dbReference>
<sequence length="823" mass="87576">MTQIESTDVPPPAYEPTSDALSVSLARSQDASDILITLTPPRAPPPGPNEKAGGKRAPVDICCVIDVSGSMASEALIPGGGEDAEATGLCVLDIVKHAIRTIAATMDENDRISIITFNDSASLVAGLTRMDEEGKESVVKAAEGLRPSGGTNLWAGLKMGMNVLEEAEAPSLPKGFSVSTPISVLASSVSRIAESFSSKKSRSSNPAPTTALAQPSEPGEKAQSSPPSRPAVKPVTTLPPLPTGRISSVFILTDGCPNIEPPRGHIPMLQSYLEKHPNRAFSINTFGFGYSLDSHLLYQIAVEGGGNFGFIPDSGFVGTVFVHAGANLFATYAKCTLDVQVTGAVEVLGSHTIRKNKSSIIIEVGDVQYGQTKDIVIRLQDAGVPPTFLVATARYKPWDFDASADPLIATAAITSTNETSALDDIAYHTHRLTFVSSILSIFPTRAAAWGHDETNTLIAEKAVKLKELSSTMRASLPNHSNALALADDIDGQVALALNDLAYFEKWGRHYLPFIARAHQRQQCGNFKDAGLLVYGKDSPLFQRVRDEMDSAFDTLPPPKPTTEPSGYSYRHGHLRQSSRGAAVQSRASMTMKSWNTSSAPCFAGHCRVLLALDDSSGMSPGDETVMIQDLQRGMQVSTPLGPRRVAALVRTAIYTLEAATPAVAMCKCGDLVVTPYHPVYDTKTACWVFPKDLVSPQDTHCDAVYSILLEPDRRSEAHAVMIEGIWCVTLGHGLVSPTSRDSELVSDVRAHAFFGDYEQVLSAVAALPGFETVEGMVKTGGVVRSRGTGLVVGFAKPQSVAPPPTNGASHGRRPNSCVGACIS</sequence>
<evidence type="ECO:0000256" key="1">
    <source>
        <dbReference type="SAM" id="MobiDB-lite"/>
    </source>
</evidence>
<evidence type="ECO:0000313" key="4">
    <source>
        <dbReference type="Proteomes" id="UP000027195"/>
    </source>
</evidence>
<proteinExistence type="predicted"/>
<dbReference type="InterPro" id="IPR039510">
    <property type="entry name" value="Vint_dom"/>
</dbReference>
<feature type="region of interest" description="Disordered" evidence="1">
    <location>
        <begin position="196"/>
        <end position="240"/>
    </location>
</feature>
<dbReference type="Pfam" id="PF14623">
    <property type="entry name" value="Vint"/>
    <property type="match status" value="1"/>
</dbReference>
<dbReference type="InterPro" id="IPR032838">
    <property type="entry name" value="Vwaint_dom"/>
</dbReference>
<dbReference type="InterPro" id="IPR002035">
    <property type="entry name" value="VWF_A"/>
</dbReference>
<dbReference type="HOGENOM" id="CLU_013635_0_0_1"/>
<dbReference type="Pfam" id="PF14624">
    <property type="entry name" value="Vwaint"/>
    <property type="match status" value="1"/>
</dbReference>
<dbReference type="Proteomes" id="UP000027195">
    <property type="component" value="Unassembled WGS sequence"/>
</dbReference>
<dbReference type="Gene3D" id="3.40.50.410">
    <property type="entry name" value="von Willebrand factor, type A domain"/>
    <property type="match status" value="2"/>
</dbReference>
<evidence type="ECO:0000313" key="3">
    <source>
        <dbReference type="EMBL" id="KDQ06762.1"/>
    </source>
</evidence>
<dbReference type="InterPro" id="IPR036465">
    <property type="entry name" value="vWFA_dom_sf"/>
</dbReference>
<dbReference type="InParanoid" id="A0A067M4I2"/>
<feature type="region of interest" description="Disordered" evidence="1">
    <location>
        <begin position="550"/>
        <end position="571"/>
    </location>
</feature>
<dbReference type="OrthoDB" id="10264538at2759"/>
<keyword evidence="4" id="KW-1185">Reference proteome</keyword>
<dbReference type="Pfam" id="PF13519">
    <property type="entry name" value="VWA_2"/>
    <property type="match status" value="1"/>
</dbReference>
<dbReference type="InterPro" id="IPR051266">
    <property type="entry name" value="CLCR"/>
</dbReference>
<dbReference type="EMBL" id="KL198124">
    <property type="protein sequence ID" value="KDQ06762.1"/>
    <property type="molecule type" value="Genomic_DNA"/>
</dbReference>
<evidence type="ECO:0000259" key="2">
    <source>
        <dbReference type="PROSITE" id="PS50234"/>
    </source>
</evidence>
<dbReference type="PANTHER" id="PTHR10579:SF156">
    <property type="entry name" value="VWFA DOMAIN-CONTAINING PROTEIN"/>
    <property type="match status" value="1"/>
</dbReference>
<dbReference type="SUPFAM" id="SSF53300">
    <property type="entry name" value="vWA-like"/>
    <property type="match status" value="2"/>
</dbReference>
<dbReference type="SMART" id="SM00327">
    <property type="entry name" value="VWA"/>
    <property type="match status" value="1"/>
</dbReference>
<reference evidence="4" key="1">
    <citation type="journal article" date="2014" name="Proc. Natl. Acad. Sci. U.S.A.">
        <title>Extensive sampling of basidiomycete genomes demonstrates inadequacy of the white-rot/brown-rot paradigm for wood decay fungi.</title>
        <authorList>
            <person name="Riley R."/>
            <person name="Salamov A.A."/>
            <person name="Brown D.W."/>
            <person name="Nagy L.G."/>
            <person name="Floudas D."/>
            <person name="Held B.W."/>
            <person name="Levasseur A."/>
            <person name="Lombard V."/>
            <person name="Morin E."/>
            <person name="Otillar R."/>
            <person name="Lindquist E.A."/>
            <person name="Sun H."/>
            <person name="LaButti K.M."/>
            <person name="Schmutz J."/>
            <person name="Jabbour D."/>
            <person name="Luo H."/>
            <person name="Baker S.E."/>
            <person name="Pisabarro A.G."/>
            <person name="Walton J.D."/>
            <person name="Blanchette R.A."/>
            <person name="Henrissat B."/>
            <person name="Martin F."/>
            <person name="Cullen D."/>
            <person name="Hibbett D.S."/>
            <person name="Grigoriev I.V."/>
        </authorList>
    </citation>
    <scope>NUCLEOTIDE SEQUENCE [LARGE SCALE GENOMIC DNA]</scope>
    <source>
        <strain evidence="4">FD-172 SS1</strain>
    </source>
</reference>
<gene>
    <name evidence="3" type="ORF">BOTBODRAFT_181289</name>
</gene>
<dbReference type="STRING" id="930990.A0A067M4I2"/>
<dbReference type="PANTHER" id="PTHR10579">
    <property type="entry name" value="CALCIUM-ACTIVATED CHLORIDE CHANNEL REGULATOR"/>
    <property type="match status" value="1"/>
</dbReference>
<accession>A0A067M4I2</accession>
<protein>
    <recommendedName>
        <fullName evidence="2">VWFA domain-containing protein</fullName>
    </recommendedName>
</protein>
<organism evidence="3 4">
    <name type="scientific">Botryobasidium botryosum (strain FD-172 SS1)</name>
    <dbReference type="NCBI Taxonomy" id="930990"/>
    <lineage>
        <taxon>Eukaryota</taxon>
        <taxon>Fungi</taxon>
        <taxon>Dikarya</taxon>
        <taxon>Basidiomycota</taxon>
        <taxon>Agaricomycotina</taxon>
        <taxon>Agaricomycetes</taxon>
        <taxon>Cantharellales</taxon>
        <taxon>Botryobasidiaceae</taxon>
        <taxon>Botryobasidium</taxon>
    </lineage>
</organism>
<feature type="region of interest" description="Disordered" evidence="1">
    <location>
        <begin position="34"/>
        <end position="55"/>
    </location>
</feature>
<name>A0A067M4I2_BOTB1</name>
<feature type="region of interest" description="Disordered" evidence="1">
    <location>
        <begin position="1"/>
        <end position="21"/>
    </location>
</feature>
<feature type="domain" description="VWFA" evidence="2">
    <location>
        <begin position="60"/>
        <end position="310"/>
    </location>
</feature>
<dbReference type="PROSITE" id="PS50234">
    <property type="entry name" value="VWFA"/>
    <property type="match status" value="1"/>
</dbReference>